<evidence type="ECO:0000256" key="2">
    <source>
        <dbReference type="ARBA" id="ARBA00002803"/>
    </source>
</evidence>
<protein>
    <recommendedName>
        <fullName evidence="6 10">Riboflavin synthase</fullName>
        <ecNumber evidence="5 10">2.5.1.9</ecNumber>
    </recommendedName>
</protein>
<dbReference type="CDD" id="cd00402">
    <property type="entry name" value="Riboflavin_synthase_like"/>
    <property type="match status" value="1"/>
</dbReference>
<evidence type="ECO:0000256" key="1">
    <source>
        <dbReference type="ARBA" id="ARBA00000968"/>
    </source>
</evidence>
<comment type="pathway">
    <text evidence="3">Cofactor biosynthesis; riboflavin biosynthesis; riboflavin from 2-hydroxy-3-oxobutyl phosphate and 5-amino-6-(D-ribitylamino)uracil: step 2/2.</text>
</comment>
<dbReference type="InterPro" id="IPR001783">
    <property type="entry name" value="Lumazine-bd"/>
</dbReference>
<dbReference type="SUPFAM" id="SSF63380">
    <property type="entry name" value="Riboflavin synthase domain-like"/>
    <property type="match status" value="2"/>
</dbReference>
<dbReference type="FunFam" id="2.40.30.20:FF:000003">
    <property type="entry name" value="Riboflavin synthase, alpha subunit"/>
    <property type="match status" value="1"/>
</dbReference>
<evidence type="ECO:0000313" key="13">
    <source>
        <dbReference type="EMBL" id="SDC16900.1"/>
    </source>
</evidence>
<dbReference type="PANTHER" id="PTHR21098:SF12">
    <property type="entry name" value="RIBOFLAVIN SYNTHASE"/>
    <property type="match status" value="1"/>
</dbReference>
<evidence type="ECO:0000256" key="5">
    <source>
        <dbReference type="ARBA" id="ARBA00012827"/>
    </source>
</evidence>
<dbReference type="InterPro" id="IPR026017">
    <property type="entry name" value="Lumazine-bd_dom"/>
</dbReference>
<dbReference type="NCBIfam" id="TIGR00187">
    <property type="entry name" value="ribE"/>
    <property type="match status" value="1"/>
</dbReference>
<dbReference type="GO" id="GO:0004746">
    <property type="term" value="F:riboflavin synthase activity"/>
    <property type="evidence" value="ECO:0007669"/>
    <property type="project" value="UniProtKB-UniRule"/>
</dbReference>
<evidence type="ECO:0000256" key="8">
    <source>
        <dbReference type="ARBA" id="ARBA00022679"/>
    </source>
</evidence>
<dbReference type="PROSITE" id="PS51177">
    <property type="entry name" value="LUMAZINE_BIND"/>
    <property type="match status" value="2"/>
</dbReference>
<name>A0A1G6JDW5_9FIRM</name>
<reference evidence="14" key="1">
    <citation type="submission" date="2016-10" db="EMBL/GenBank/DDBJ databases">
        <authorList>
            <person name="Varghese N."/>
            <person name="Submissions S."/>
        </authorList>
    </citation>
    <scope>NUCLEOTIDE SEQUENCE [LARGE SCALE GENOMIC DNA]</scope>
    <source>
        <strain evidence="14">DSM 11005</strain>
    </source>
</reference>
<feature type="repeat" description="Lumazine-binding" evidence="11">
    <location>
        <begin position="97"/>
        <end position="193"/>
    </location>
</feature>
<dbReference type="AlphaFoldDB" id="A0A1G6JDW5"/>
<keyword evidence="7" id="KW-0686">Riboflavin biosynthesis</keyword>
<evidence type="ECO:0000256" key="9">
    <source>
        <dbReference type="ARBA" id="ARBA00022737"/>
    </source>
</evidence>
<evidence type="ECO:0000256" key="6">
    <source>
        <dbReference type="ARBA" id="ARBA00013950"/>
    </source>
</evidence>
<proteinExistence type="predicted"/>
<dbReference type="OrthoDB" id="9788537at2"/>
<comment type="function">
    <text evidence="2">Catalyzes the dismutation of two molecules of 6,7-dimethyl-8-ribityllumazine, resulting in the formation of riboflavin and 5-amino-6-(D-ribitylamino)uracil.</text>
</comment>
<keyword evidence="8" id="KW-0808">Transferase</keyword>
<dbReference type="Proteomes" id="UP000198943">
    <property type="component" value="Unassembled WGS sequence"/>
</dbReference>
<feature type="domain" description="Lumazine-binding" evidence="12">
    <location>
        <begin position="1"/>
        <end position="96"/>
    </location>
</feature>
<dbReference type="Gene3D" id="2.40.30.20">
    <property type="match status" value="2"/>
</dbReference>
<keyword evidence="9" id="KW-0677">Repeat</keyword>
<dbReference type="FunFam" id="2.40.30.20:FF:000004">
    <property type="entry name" value="Riboflavin synthase, alpha subunit"/>
    <property type="match status" value="1"/>
</dbReference>
<evidence type="ECO:0000256" key="7">
    <source>
        <dbReference type="ARBA" id="ARBA00022619"/>
    </source>
</evidence>
<dbReference type="InterPro" id="IPR017938">
    <property type="entry name" value="Riboflavin_synthase-like_b-brl"/>
</dbReference>
<evidence type="ECO:0000256" key="3">
    <source>
        <dbReference type="ARBA" id="ARBA00004887"/>
    </source>
</evidence>
<dbReference type="NCBIfam" id="NF009566">
    <property type="entry name" value="PRK13020.1"/>
    <property type="match status" value="1"/>
</dbReference>
<dbReference type="Pfam" id="PF00677">
    <property type="entry name" value="Lum_binding"/>
    <property type="match status" value="2"/>
</dbReference>
<dbReference type="GO" id="GO:0009231">
    <property type="term" value="P:riboflavin biosynthetic process"/>
    <property type="evidence" value="ECO:0007669"/>
    <property type="project" value="UniProtKB-KW"/>
</dbReference>
<dbReference type="RefSeq" id="WP_093729528.1">
    <property type="nucleotide sequence ID" value="NZ_FMYW01000003.1"/>
</dbReference>
<keyword evidence="14" id="KW-1185">Reference proteome</keyword>
<accession>A0A1G6JDW5</accession>
<gene>
    <name evidence="13" type="ORF">SAMN04487864_10377</name>
</gene>
<dbReference type="NCBIfam" id="NF006767">
    <property type="entry name" value="PRK09289.1"/>
    <property type="match status" value="1"/>
</dbReference>
<dbReference type="PANTHER" id="PTHR21098">
    <property type="entry name" value="RIBOFLAVIN SYNTHASE ALPHA CHAIN"/>
    <property type="match status" value="1"/>
</dbReference>
<feature type="domain" description="Lumazine-binding" evidence="12">
    <location>
        <begin position="97"/>
        <end position="193"/>
    </location>
</feature>
<feature type="repeat" description="Lumazine-binding" evidence="11">
    <location>
        <begin position="1"/>
        <end position="96"/>
    </location>
</feature>
<comment type="subunit">
    <text evidence="4">Homotrimer.</text>
</comment>
<dbReference type="EMBL" id="FMYW01000003">
    <property type="protein sequence ID" value="SDC16900.1"/>
    <property type="molecule type" value="Genomic_DNA"/>
</dbReference>
<comment type="catalytic activity">
    <reaction evidence="1">
        <text>2 6,7-dimethyl-8-(1-D-ribityl)lumazine + H(+) = 5-amino-6-(D-ribitylamino)uracil + riboflavin</text>
        <dbReference type="Rhea" id="RHEA:20772"/>
        <dbReference type="ChEBI" id="CHEBI:15378"/>
        <dbReference type="ChEBI" id="CHEBI:15934"/>
        <dbReference type="ChEBI" id="CHEBI:57986"/>
        <dbReference type="ChEBI" id="CHEBI:58201"/>
        <dbReference type="EC" id="2.5.1.9"/>
    </reaction>
</comment>
<evidence type="ECO:0000256" key="11">
    <source>
        <dbReference type="PROSITE-ProRule" id="PRU00524"/>
    </source>
</evidence>
<dbReference type="PIRSF" id="PIRSF000498">
    <property type="entry name" value="Riboflavin_syn_A"/>
    <property type="match status" value="1"/>
</dbReference>
<evidence type="ECO:0000256" key="4">
    <source>
        <dbReference type="ARBA" id="ARBA00011233"/>
    </source>
</evidence>
<sequence length="230" mass="24635">MFTGLIASLGTVERLAEGSTSCRLTVRAPQLLSGVKIGDSIAVNGVCLTVVHLRGDTFTADVMPETVRRTTLHLLQPGDRVNLEKALRPTDGLDGHIVQGHVEGVGTIQQIISEGNARVYRIQAPGELLRYIVEKGSIAVDGISLTVTETDDSGFGVSLIPHTAKMTTLGYKSAGDAVNLETDILARYVENMLGMDKKGNGFAGRHKPDAAENNNSEPELTEAFLLRHGF</sequence>
<evidence type="ECO:0000256" key="10">
    <source>
        <dbReference type="NCBIfam" id="TIGR00187"/>
    </source>
</evidence>
<dbReference type="InterPro" id="IPR023366">
    <property type="entry name" value="ATP_synth_asu-like_sf"/>
</dbReference>
<dbReference type="EC" id="2.5.1.9" evidence="5 10"/>
<evidence type="ECO:0000313" key="14">
    <source>
        <dbReference type="Proteomes" id="UP000198943"/>
    </source>
</evidence>
<organism evidence="13 14">
    <name type="scientific">Succiniclasticum ruminis</name>
    <dbReference type="NCBI Taxonomy" id="40841"/>
    <lineage>
        <taxon>Bacteria</taxon>
        <taxon>Bacillati</taxon>
        <taxon>Bacillota</taxon>
        <taxon>Negativicutes</taxon>
        <taxon>Acidaminococcales</taxon>
        <taxon>Acidaminococcaceae</taxon>
        <taxon>Succiniclasticum</taxon>
    </lineage>
</organism>
<evidence type="ECO:0000259" key="12">
    <source>
        <dbReference type="PROSITE" id="PS51177"/>
    </source>
</evidence>